<dbReference type="InterPro" id="IPR000485">
    <property type="entry name" value="AsnC-type_HTH_dom"/>
</dbReference>
<dbReference type="InterPro" id="IPR019888">
    <property type="entry name" value="Tscrpt_reg_AsnC-like"/>
</dbReference>
<dbReference type="InterPro" id="IPR011008">
    <property type="entry name" value="Dimeric_a/b-barrel"/>
</dbReference>
<dbReference type="CDD" id="cd00090">
    <property type="entry name" value="HTH_ARSR"/>
    <property type="match status" value="1"/>
</dbReference>
<dbReference type="Pfam" id="PF01037">
    <property type="entry name" value="AsnC_trans_reg"/>
    <property type="match status" value="1"/>
</dbReference>
<dbReference type="InterPro" id="IPR036390">
    <property type="entry name" value="WH_DNA-bd_sf"/>
</dbReference>
<dbReference type="InterPro" id="IPR019887">
    <property type="entry name" value="Tscrpt_reg_AsnC/Lrp_C"/>
</dbReference>
<dbReference type="GO" id="GO:0006355">
    <property type="term" value="P:regulation of DNA-templated transcription"/>
    <property type="evidence" value="ECO:0007669"/>
    <property type="project" value="UniProtKB-ARBA"/>
</dbReference>
<dbReference type="Proteomes" id="UP000052022">
    <property type="component" value="Unassembled WGS sequence"/>
</dbReference>
<dbReference type="GO" id="GO:0043200">
    <property type="term" value="P:response to amino acid"/>
    <property type="evidence" value="ECO:0007669"/>
    <property type="project" value="TreeGrafter"/>
</dbReference>
<proteinExistence type="predicted"/>
<dbReference type="Pfam" id="PF13412">
    <property type="entry name" value="HTH_24"/>
    <property type="match status" value="1"/>
</dbReference>
<dbReference type="GO" id="GO:0043565">
    <property type="term" value="F:sequence-specific DNA binding"/>
    <property type="evidence" value="ECO:0007669"/>
    <property type="project" value="InterPro"/>
</dbReference>
<feature type="domain" description="HTH asnC-type" evidence="5">
    <location>
        <begin position="8"/>
        <end position="69"/>
    </location>
</feature>
<evidence type="ECO:0000259" key="5">
    <source>
        <dbReference type="PROSITE" id="PS50956"/>
    </source>
</evidence>
<dbReference type="AlphaFoldDB" id="A0A0P1G4X6"/>
<keyword evidence="4" id="KW-0804">Transcription</keyword>
<reference evidence="6 7" key="1">
    <citation type="submission" date="2015-09" db="EMBL/GenBank/DDBJ databases">
        <authorList>
            <consortium name="Swine Surveillance"/>
        </authorList>
    </citation>
    <scope>NUCLEOTIDE SEQUENCE [LARGE SCALE GENOMIC DNA]</scope>
    <source>
        <strain evidence="6 7">CECT 7557</strain>
    </source>
</reference>
<evidence type="ECO:0000256" key="3">
    <source>
        <dbReference type="ARBA" id="ARBA00023159"/>
    </source>
</evidence>
<dbReference type="PROSITE" id="PS50956">
    <property type="entry name" value="HTH_ASNC_2"/>
    <property type="match status" value="1"/>
</dbReference>
<evidence type="ECO:0000313" key="7">
    <source>
        <dbReference type="Proteomes" id="UP000052022"/>
    </source>
</evidence>
<keyword evidence="2" id="KW-0238">DNA-binding</keyword>
<dbReference type="RefSeq" id="WP_058289210.1">
    <property type="nucleotide sequence ID" value="NZ_CYSD01000015.1"/>
</dbReference>
<dbReference type="PANTHER" id="PTHR30154:SF0">
    <property type="entry name" value="LEUCINE-RESPONSIVE REGULATORY PROTEIN"/>
    <property type="match status" value="1"/>
</dbReference>
<dbReference type="STRING" id="928856.SAMN04488049_106113"/>
<keyword evidence="3" id="KW-0010">Activator</keyword>
<organism evidence="6 7">
    <name type="scientific">Tritonibacter multivorans</name>
    <dbReference type="NCBI Taxonomy" id="928856"/>
    <lineage>
        <taxon>Bacteria</taxon>
        <taxon>Pseudomonadati</taxon>
        <taxon>Pseudomonadota</taxon>
        <taxon>Alphaproteobacteria</taxon>
        <taxon>Rhodobacterales</taxon>
        <taxon>Paracoccaceae</taxon>
        <taxon>Tritonibacter</taxon>
    </lineage>
</organism>
<dbReference type="Gene3D" id="3.30.70.920">
    <property type="match status" value="1"/>
</dbReference>
<dbReference type="PANTHER" id="PTHR30154">
    <property type="entry name" value="LEUCINE-RESPONSIVE REGULATORY PROTEIN"/>
    <property type="match status" value="1"/>
</dbReference>
<protein>
    <submittedName>
        <fullName evidence="6">Leucine-responsive regulatory protein</fullName>
    </submittedName>
</protein>
<keyword evidence="7" id="KW-1185">Reference proteome</keyword>
<dbReference type="OrthoDB" id="9802341at2"/>
<evidence type="ECO:0000313" key="6">
    <source>
        <dbReference type="EMBL" id="CUH76853.1"/>
    </source>
</evidence>
<dbReference type="GO" id="GO:0005829">
    <property type="term" value="C:cytosol"/>
    <property type="evidence" value="ECO:0007669"/>
    <property type="project" value="TreeGrafter"/>
</dbReference>
<keyword evidence="1" id="KW-0805">Transcription regulation</keyword>
<evidence type="ECO:0000256" key="4">
    <source>
        <dbReference type="ARBA" id="ARBA00023163"/>
    </source>
</evidence>
<name>A0A0P1G4X6_9RHOB</name>
<dbReference type="EMBL" id="CYSD01000015">
    <property type="protein sequence ID" value="CUH76853.1"/>
    <property type="molecule type" value="Genomic_DNA"/>
</dbReference>
<gene>
    <name evidence="6" type="primary">lrp_6</name>
    <name evidence="6" type="ORF">TRM7557_01095</name>
</gene>
<dbReference type="PRINTS" id="PR00033">
    <property type="entry name" value="HTHASNC"/>
</dbReference>
<evidence type="ECO:0000256" key="2">
    <source>
        <dbReference type="ARBA" id="ARBA00023125"/>
    </source>
</evidence>
<dbReference type="Gene3D" id="1.10.10.10">
    <property type="entry name" value="Winged helix-like DNA-binding domain superfamily/Winged helix DNA-binding domain"/>
    <property type="match status" value="1"/>
</dbReference>
<dbReference type="SUPFAM" id="SSF54909">
    <property type="entry name" value="Dimeric alpha+beta barrel"/>
    <property type="match status" value="1"/>
</dbReference>
<dbReference type="SUPFAM" id="SSF46785">
    <property type="entry name" value="Winged helix' DNA-binding domain"/>
    <property type="match status" value="1"/>
</dbReference>
<dbReference type="InterPro" id="IPR011991">
    <property type="entry name" value="ArsR-like_HTH"/>
</dbReference>
<dbReference type="SMART" id="SM00344">
    <property type="entry name" value="HTH_ASNC"/>
    <property type="match status" value="1"/>
</dbReference>
<dbReference type="InterPro" id="IPR036388">
    <property type="entry name" value="WH-like_DNA-bd_sf"/>
</dbReference>
<evidence type="ECO:0000256" key="1">
    <source>
        <dbReference type="ARBA" id="ARBA00023015"/>
    </source>
</evidence>
<accession>A0A0P1G4X6</accession>
<sequence>MAEIYGDLDQIDKSILDVLSHNGRITVTELAKHVGLSKTPCQIRLKRLIDDDFIQGFKAKLNPAKMCLEHVCFVEVTMSDTREAALNAFNEAVAQIPEIEQCHMIAGSFDYLLKIRTADIQNYRRVLGESISSLPHVANTSTHVSMQSVVDEIT</sequence>